<gene>
    <name evidence="4" type="ORF">PPYR_02361</name>
</gene>
<comment type="caution">
    <text evidence="4">The sequence shown here is derived from an EMBL/GenBank/DDBJ whole genome shotgun (WGS) entry which is preliminary data.</text>
</comment>
<dbReference type="InParanoid" id="A0A5N4B705"/>
<dbReference type="Pfam" id="PF00632">
    <property type="entry name" value="HECT"/>
    <property type="match status" value="1"/>
</dbReference>
<accession>A0A5N4B705</accession>
<reference evidence="4 5" key="1">
    <citation type="journal article" date="2018" name="Elife">
        <title>Firefly genomes illuminate parallel origins of bioluminescence in beetles.</title>
        <authorList>
            <person name="Fallon T.R."/>
            <person name="Lower S.E."/>
            <person name="Chang C.H."/>
            <person name="Bessho-Uehara M."/>
            <person name="Martin G.J."/>
            <person name="Bewick A.J."/>
            <person name="Behringer M."/>
            <person name="Debat H.J."/>
            <person name="Wong I."/>
            <person name="Day J.C."/>
            <person name="Suvorov A."/>
            <person name="Silva C.J."/>
            <person name="Stanger-Hall K.F."/>
            <person name="Hall D.W."/>
            <person name="Schmitz R.J."/>
            <person name="Nelson D.R."/>
            <person name="Lewis S.M."/>
            <person name="Shigenobu S."/>
            <person name="Bybee S.M."/>
            <person name="Larracuente A.M."/>
            <person name="Oba Y."/>
            <person name="Weng J.K."/>
        </authorList>
    </citation>
    <scope>NUCLEOTIDE SEQUENCE [LARGE SCALE GENOMIC DNA]</scope>
    <source>
        <strain evidence="4">1611_PpyrPB1</strain>
        <tissue evidence="4">Whole body</tissue>
    </source>
</reference>
<keyword evidence="1 2" id="KW-0833">Ubl conjugation pathway</keyword>
<protein>
    <recommendedName>
        <fullName evidence="3">HECT domain-containing protein</fullName>
    </recommendedName>
</protein>
<dbReference type="SMART" id="SM00119">
    <property type="entry name" value="HECTc"/>
    <property type="match status" value="1"/>
</dbReference>
<sequence>MTNVVRTSVKKRRRTIVEKPFYRDIILLQSSKINSTLKGLQKSKAYEEGFAFSNAKFNSNWSYEEIVASIKDLFQHILDGQDFELLVPMSGHLVRLNLPPGVECDGRAIKSRFYQKVIYVRPFVPLLRMGNSEVTPTTDDEYNDNNNNLDEFQEYPEDMHGAPSPNPDGNESIIAENHNIEEIAATSKEGCESQISLTILLKGLNEQVTEESVTSFNVYRNDIFTCCLRALKRSSFSVFNKISVKFSDIEGLSEGAVDAGGPTREMFRLVLNFVKDSRMFFGLDKKYMRLDLDAMNKRHYYAAGQLIALSFIHVGNGPKFFSESFYSILYDDIGNGFPNIDDIEDLHIRETLHKLSRITELSTLQSILEDPLFTVAGCDVIVKDIEHRNQLLEAVTNFYAYHKIRPALEQFREGLQSGMIFELIKSHPTIFKEAMCCEELLTVNLFDNLFTINYSEIGSTKRSAENRTITFWRDFLLDCEDNVTDITLKTILIFVTGAETVPPLGFNHQPIISFLHDQSLYPKANTCGLQLDLPTAHNTYETFLHHVVFGIGNCNNFAFA</sequence>
<keyword evidence="5" id="KW-1185">Reference proteome</keyword>
<feature type="domain" description="HECT" evidence="3">
    <location>
        <begin position="231"/>
        <end position="534"/>
    </location>
</feature>
<organism evidence="4 5">
    <name type="scientific">Photinus pyralis</name>
    <name type="common">Common eastern firefly</name>
    <name type="synonym">Lampyris pyralis</name>
    <dbReference type="NCBI Taxonomy" id="7054"/>
    <lineage>
        <taxon>Eukaryota</taxon>
        <taxon>Metazoa</taxon>
        <taxon>Ecdysozoa</taxon>
        <taxon>Arthropoda</taxon>
        <taxon>Hexapoda</taxon>
        <taxon>Insecta</taxon>
        <taxon>Pterygota</taxon>
        <taxon>Neoptera</taxon>
        <taxon>Endopterygota</taxon>
        <taxon>Coleoptera</taxon>
        <taxon>Polyphaga</taxon>
        <taxon>Elateriformia</taxon>
        <taxon>Elateroidea</taxon>
        <taxon>Lampyridae</taxon>
        <taxon>Lampyrinae</taxon>
        <taxon>Photinus</taxon>
    </lineage>
</organism>
<dbReference type="GO" id="GO:0004842">
    <property type="term" value="F:ubiquitin-protein transferase activity"/>
    <property type="evidence" value="ECO:0007669"/>
    <property type="project" value="InterPro"/>
</dbReference>
<dbReference type="EMBL" id="VVIM01000001">
    <property type="protein sequence ID" value="KAB0805391.1"/>
    <property type="molecule type" value="Genomic_DNA"/>
</dbReference>
<dbReference type="Gene3D" id="3.30.2410.10">
    <property type="entry name" value="Hect, E3 ligase catalytic domain"/>
    <property type="match status" value="1"/>
</dbReference>
<evidence type="ECO:0000256" key="2">
    <source>
        <dbReference type="PROSITE-ProRule" id="PRU00104"/>
    </source>
</evidence>
<dbReference type="InterPro" id="IPR035983">
    <property type="entry name" value="Hect_E3_ubiquitin_ligase"/>
</dbReference>
<evidence type="ECO:0000259" key="3">
    <source>
        <dbReference type="PROSITE" id="PS50237"/>
    </source>
</evidence>
<dbReference type="InterPro" id="IPR000569">
    <property type="entry name" value="HECT_dom"/>
</dbReference>
<proteinExistence type="predicted"/>
<evidence type="ECO:0000256" key="1">
    <source>
        <dbReference type="ARBA" id="ARBA00022786"/>
    </source>
</evidence>
<name>A0A5N4B705_PHOPY</name>
<dbReference type="Proteomes" id="UP000327044">
    <property type="component" value="Unassembled WGS sequence"/>
</dbReference>
<dbReference type="AlphaFoldDB" id="A0A5N4B705"/>
<feature type="active site" description="Glycyl thioester intermediate" evidence="2">
    <location>
        <position position="527"/>
    </location>
</feature>
<dbReference type="PROSITE" id="PS50237">
    <property type="entry name" value="HECT"/>
    <property type="match status" value="1"/>
</dbReference>
<dbReference type="GO" id="GO:0009966">
    <property type="term" value="P:regulation of signal transduction"/>
    <property type="evidence" value="ECO:0007669"/>
    <property type="project" value="UniProtKB-ARBA"/>
</dbReference>
<evidence type="ECO:0000313" key="5">
    <source>
        <dbReference type="Proteomes" id="UP000327044"/>
    </source>
</evidence>
<dbReference type="Gene3D" id="3.90.1750.10">
    <property type="entry name" value="Hect, E3 ligase catalytic domains"/>
    <property type="match status" value="1"/>
</dbReference>
<evidence type="ECO:0000313" key="4">
    <source>
        <dbReference type="EMBL" id="KAB0805391.1"/>
    </source>
</evidence>
<dbReference type="SUPFAM" id="SSF56204">
    <property type="entry name" value="Hect, E3 ligase catalytic domain"/>
    <property type="match status" value="1"/>
</dbReference>